<reference evidence="2 3" key="1">
    <citation type="submission" date="2016-03" db="EMBL/GenBank/DDBJ databases">
        <title>Comparative genomics of human isolates of Fusobacterium necrophorum.</title>
        <authorList>
            <person name="Jensen A."/>
            <person name="Bank S."/>
            <person name="Andersen P.S."/>
            <person name="Kristensen L.H."/>
            <person name="Prag J."/>
        </authorList>
    </citation>
    <scope>NUCLEOTIDE SEQUENCE [LARGE SCALE GENOMIC DNA]</scope>
    <source>
        <strain evidence="2 3">LS_1264</strain>
    </source>
</reference>
<evidence type="ECO:0000313" key="3">
    <source>
        <dbReference type="Proteomes" id="UP000075816"/>
    </source>
</evidence>
<dbReference type="Gene3D" id="3.40.50.1980">
    <property type="entry name" value="Nitrogenase molybdenum iron protein domain"/>
    <property type="match status" value="1"/>
</dbReference>
<dbReference type="InterPro" id="IPR050492">
    <property type="entry name" value="Bact_metal-bind_prot9"/>
</dbReference>
<dbReference type="EMBL" id="LVEA01000001">
    <property type="protein sequence ID" value="KYL05161.1"/>
    <property type="molecule type" value="Genomic_DNA"/>
</dbReference>
<proteinExistence type="predicted"/>
<feature type="chain" id="PRO_5030022287" evidence="1">
    <location>
        <begin position="21"/>
        <end position="292"/>
    </location>
</feature>
<name>A0A162J578_9FUSO</name>
<dbReference type="PANTHER" id="PTHR42953:SF4">
    <property type="entry name" value="METAL ABC TRANSPORTER SUBSTRATE-BINDING PROTEIN"/>
    <property type="match status" value="1"/>
</dbReference>
<dbReference type="eggNOG" id="COG0803">
    <property type="taxonomic scope" value="Bacteria"/>
</dbReference>
<gene>
    <name evidence="2" type="ORF">A2J07_00050</name>
</gene>
<sequence>MRKIRLFFLGAFLLSSALFGKNLVLTSISSTYSLGKELTKGTNIRVESVFGSDTSMTMIREAIAADSFVPPKEKVDAVIDISKIWLEDNLFERIRQENIHTVEIDASYPFDSKKSMLFFNYDKEGKVIPYVWMGTKNLVRMAAIITKDLIALYPKETGTLEKNLVTFTGKVMEMEEYGNKAFLEVDSAEVINLSPNINYFLNDFNIFAEERTPEEVTEETVKKIMDETGLKVFVSDRWLKKKVVKEIEQNGGSFVVLNTLDIPMDKDGKMDEEAIWKSYKNNIDALKKAFLK</sequence>
<dbReference type="GO" id="GO:0046872">
    <property type="term" value="F:metal ion binding"/>
    <property type="evidence" value="ECO:0007669"/>
    <property type="project" value="InterPro"/>
</dbReference>
<dbReference type="InterPro" id="IPR006127">
    <property type="entry name" value="ZnuA-like"/>
</dbReference>
<evidence type="ECO:0000256" key="1">
    <source>
        <dbReference type="SAM" id="SignalP"/>
    </source>
</evidence>
<comment type="caution">
    <text evidence="2">The sequence shown here is derived from an EMBL/GenBank/DDBJ whole genome shotgun (WGS) entry which is preliminary data.</text>
</comment>
<dbReference type="AlphaFoldDB" id="A0A162J578"/>
<dbReference type="Proteomes" id="UP000075816">
    <property type="component" value="Unassembled WGS sequence"/>
</dbReference>
<dbReference type="GO" id="GO:0030001">
    <property type="term" value="P:metal ion transport"/>
    <property type="evidence" value="ECO:0007669"/>
    <property type="project" value="InterPro"/>
</dbReference>
<feature type="signal peptide" evidence="1">
    <location>
        <begin position="1"/>
        <end position="20"/>
    </location>
</feature>
<dbReference type="RefSeq" id="WP_005959315.1">
    <property type="nucleotide sequence ID" value="NZ_CAXOUM010000025.1"/>
</dbReference>
<accession>A0A162J578</accession>
<dbReference type="Pfam" id="PF01297">
    <property type="entry name" value="ZnuA"/>
    <property type="match status" value="1"/>
</dbReference>
<evidence type="ECO:0000313" key="2">
    <source>
        <dbReference type="EMBL" id="KYL05161.1"/>
    </source>
</evidence>
<dbReference type="KEGG" id="fnf:BSQ88_04105"/>
<dbReference type="SUPFAM" id="SSF53807">
    <property type="entry name" value="Helical backbone' metal receptor"/>
    <property type="match status" value="1"/>
</dbReference>
<dbReference type="PANTHER" id="PTHR42953">
    <property type="entry name" value="HIGH-AFFINITY ZINC UPTAKE SYSTEM PROTEIN ZNUA-RELATED"/>
    <property type="match status" value="1"/>
</dbReference>
<protein>
    <submittedName>
        <fullName evidence="2">Copper-binding protein</fullName>
    </submittedName>
</protein>
<keyword evidence="1" id="KW-0732">Signal</keyword>
<organism evidence="2 3">
    <name type="scientific">Fusobacterium necrophorum subsp. funduliforme</name>
    <dbReference type="NCBI Taxonomy" id="143387"/>
    <lineage>
        <taxon>Bacteria</taxon>
        <taxon>Fusobacteriati</taxon>
        <taxon>Fusobacteriota</taxon>
        <taxon>Fusobacteriia</taxon>
        <taxon>Fusobacteriales</taxon>
        <taxon>Fusobacteriaceae</taxon>
        <taxon>Fusobacterium</taxon>
    </lineage>
</organism>